<evidence type="ECO:0000256" key="6">
    <source>
        <dbReference type="NCBIfam" id="TIGR00152"/>
    </source>
</evidence>
<comment type="pathway">
    <text evidence="5">Cofactor biosynthesis; coenzyme A biosynthesis; CoA from (R)-pantothenate: step 5/5.</text>
</comment>
<evidence type="ECO:0000313" key="8">
    <source>
        <dbReference type="EMBL" id="RMB01835.1"/>
    </source>
</evidence>
<dbReference type="RefSeq" id="WP_121939991.1">
    <property type="nucleotide sequence ID" value="NZ_REFR01000015.1"/>
</dbReference>
<evidence type="ECO:0000313" key="9">
    <source>
        <dbReference type="Proteomes" id="UP000271227"/>
    </source>
</evidence>
<dbReference type="GO" id="GO:0005737">
    <property type="term" value="C:cytoplasm"/>
    <property type="evidence" value="ECO:0007669"/>
    <property type="project" value="UniProtKB-SubCell"/>
</dbReference>
<evidence type="ECO:0000256" key="5">
    <source>
        <dbReference type="HAMAP-Rule" id="MF_00376"/>
    </source>
</evidence>
<dbReference type="Gene3D" id="3.40.50.300">
    <property type="entry name" value="P-loop containing nucleotide triphosphate hydrolases"/>
    <property type="match status" value="1"/>
</dbReference>
<keyword evidence="4 5" id="KW-0173">Coenzyme A biosynthesis</keyword>
<comment type="caution">
    <text evidence="8">The sequence shown here is derived from an EMBL/GenBank/DDBJ whole genome shotgun (WGS) entry which is preliminary data.</text>
</comment>
<keyword evidence="5" id="KW-0963">Cytoplasm</keyword>
<comment type="subcellular location">
    <subcellularLocation>
        <location evidence="5">Cytoplasm</location>
    </subcellularLocation>
</comment>
<dbReference type="Pfam" id="PF01121">
    <property type="entry name" value="CoaE"/>
    <property type="match status" value="1"/>
</dbReference>
<comment type="catalytic activity">
    <reaction evidence="5">
        <text>3'-dephospho-CoA + ATP = ADP + CoA + H(+)</text>
        <dbReference type="Rhea" id="RHEA:18245"/>
        <dbReference type="ChEBI" id="CHEBI:15378"/>
        <dbReference type="ChEBI" id="CHEBI:30616"/>
        <dbReference type="ChEBI" id="CHEBI:57287"/>
        <dbReference type="ChEBI" id="CHEBI:57328"/>
        <dbReference type="ChEBI" id="CHEBI:456216"/>
        <dbReference type="EC" id="2.7.1.24"/>
    </reaction>
</comment>
<dbReference type="SUPFAM" id="SSF52540">
    <property type="entry name" value="P-loop containing nucleoside triphosphate hydrolases"/>
    <property type="match status" value="1"/>
</dbReference>
<dbReference type="FunCoup" id="A0A3M0BZ20">
    <property type="interactions" value="447"/>
</dbReference>
<evidence type="ECO:0000256" key="2">
    <source>
        <dbReference type="ARBA" id="ARBA00022741"/>
    </source>
</evidence>
<dbReference type="EC" id="2.7.1.24" evidence="5 6"/>
<comment type="similarity">
    <text evidence="1 5">Belongs to the CoaE family.</text>
</comment>
<dbReference type="HAMAP" id="MF_00376">
    <property type="entry name" value="Dephospho_CoA_kinase"/>
    <property type="match status" value="1"/>
</dbReference>
<dbReference type="CDD" id="cd02022">
    <property type="entry name" value="DPCK"/>
    <property type="match status" value="1"/>
</dbReference>
<comment type="function">
    <text evidence="5">Catalyzes the phosphorylation of the 3'-hydroxyl group of dephosphocoenzyme A to form coenzyme A.</text>
</comment>
<dbReference type="OrthoDB" id="9812943at2"/>
<dbReference type="AlphaFoldDB" id="A0A3M0BZ20"/>
<dbReference type="InterPro" id="IPR001977">
    <property type="entry name" value="Depp_CoAkinase"/>
</dbReference>
<keyword evidence="5" id="KW-0808">Transferase</keyword>
<dbReference type="InParanoid" id="A0A3M0BZ20"/>
<dbReference type="PANTHER" id="PTHR10695">
    <property type="entry name" value="DEPHOSPHO-COA KINASE-RELATED"/>
    <property type="match status" value="1"/>
</dbReference>
<evidence type="ECO:0000256" key="7">
    <source>
        <dbReference type="SAM" id="MobiDB-lite"/>
    </source>
</evidence>
<feature type="compositionally biased region" description="Basic and acidic residues" evidence="7">
    <location>
        <begin position="11"/>
        <end position="21"/>
    </location>
</feature>
<keyword evidence="3 5" id="KW-0067">ATP-binding</keyword>
<keyword evidence="9" id="KW-1185">Reference proteome</keyword>
<sequence length="220" mass="23454">MTAGPSRKQPHAPDRPNHPDRPLILGLTGSIGMGKSETARMFADLGVPVFDADASVQALQAPGGRALAAIGAMFPGTVTDGVLDRRKLGAAVFADRDALRRLEALMHPMVAEDRRVFLRAAADSGAALVVFDVPLLFETGGDKGCDHVLVVSAPAAVQRTRVLARSGMTEEKFADIVKTQMPDADKRARADFIIETDRGLDHARARVRAIVRQLTGDATP</sequence>
<evidence type="ECO:0000256" key="3">
    <source>
        <dbReference type="ARBA" id="ARBA00022840"/>
    </source>
</evidence>
<dbReference type="EMBL" id="REFR01000015">
    <property type="protein sequence ID" value="RMB01835.1"/>
    <property type="molecule type" value="Genomic_DNA"/>
</dbReference>
<dbReference type="PANTHER" id="PTHR10695:SF46">
    <property type="entry name" value="BIFUNCTIONAL COENZYME A SYNTHASE-RELATED"/>
    <property type="match status" value="1"/>
</dbReference>
<dbReference type="NCBIfam" id="TIGR00152">
    <property type="entry name" value="dephospho-CoA kinase"/>
    <property type="match status" value="1"/>
</dbReference>
<organism evidence="8 9">
    <name type="scientific">Eilatimonas milleporae</name>
    <dbReference type="NCBI Taxonomy" id="911205"/>
    <lineage>
        <taxon>Bacteria</taxon>
        <taxon>Pseudomonadati</taxon>
        <taxon>Pseudomonadota</taxon>
        <taxon>Alphaproteobacteria</taxon>
        <taxon>Kordiimonadales</taxon>
        <taxon>Kordiimonadaceae</taxon>
        <taxon>Eilatimonas</taxon>
    </lineage>
</organism>
<accession>A0A3M0BZ20</accession>
<name>A0A3M0BZ20_9PROT</name>
<evidence type="ECO:0000256" key="4">
    <source>
        <dbReference type="ARBA" id="ARBA00022993"/>
    </source>
</evidence>
<dbReference type="GO" id="GO:0015937">
    <property type="term" value="P:coenzyme A biosynthetic process"/>
    <property type="evidence" value="ECO:0007669"/>
    <property type="project" value="UniProtKB-UniRule"/>
</dbReference>
<dbReference type="Proteomes" id="UP000271227">
    <property type="component" value="Unassembled WGS sequence"/>
</dbReference>
<evidence type="ECO:0000256" key="1">
    <source>
        <dbReference type="ARBA" id="ARBA00009018"/>
    </source>
</evidence>
<dbReference type="UniPathway" id="UPA00241">
    <property type="reaction ID" value="UER00356"/>
</dbReference>
<dbReference type="InterPro" id="IPR027417">
    <property type="entry name" value="P-loop_NTPase"/>
</dbReference>
<dbReference type="GO" id="GO:0004140">
    <property type="term" value="F:dephospho-CoA kinase activity"/>
    <property type="evidence" value="ECO:0007669"/>
    <property type="project" value="UniProtKB-UniRule"/>
</dbReference>
<feature type="binding site" evidence="5">
    <location>
        <begin position="32"/>
        <end position="37"/>
    </location>
    <ligand>
        <name>ATP</name>
        <dbReference type="ChEBI" id="CHEBI:30616"/>
    </ligand>
</feature>
<reference evidence="8 9" key="1">
    <citation type="submission" date="2018-10" db="EMBL/GenBank/DDBJ databases">
        <title>Genomic Encyclopedia of Archaeal and Bacterial Type Strains, Phase II (KMG-II): from individual species to whole genera.</title>
        <authorList>
            <person name="Goeker M."/>
        </authorList>
    </citation>
    <scope>NUCLEOTIDE SEQUENCE [LARGE SCALE GENOMIC DNA]</scope>
    <source>
        <strain evidence="8 9">DSM 25217</strain>
    </source>
</reference>
<keyword evidence="2 5" id="KW-0547">Nucleotide-binding</keyword>
<protein>
    <recommendedName>
        <fullName evidence="5 6">Dephospho-CoA kinase</fullName>
        <ecNumber evidence="5 6">2.7.1.24</ecNumber>
    </recommendedName>
    <alternativeName>
        <fullName evidence="5">Dephosphocoenzyme A kinase</fullName>
    </alternativeName>
</protein>
<dbReference type="GO" id="GO:0005524">
    <property type="term" value="F:ATP binding"/>
    <property type="evidence" value="ECO:0007669"/>
    <property type="project" value="UniProtKB-UniRule"/>
</dbReference>
<keyword evidence="5 8" id="KW-0418">Kinase</keyword>
<dbReference type="PROSITE" id="PS51219">
    <property type="entry name" value="DPCK"/>
    <property type="match status" value="1"/>
</dbReference>
<gene>
    <name evidence="5" type="primary">coaE</name>
    <name evidence="8" type="ORF">BXY39_3342</name>
</gene>
<feature type="region of interest" description="Disordered" evidence="7">
    <location>
        <begin position="1"/>
        <end position="22"/>
    </location>
</feature>
<proteinExistence type="inferred from homology"/>